<dbReference type="InterPro" id="IPR036163">
    <property type="entry name" value="HMA_dom_sf"/>
</dbReference>
<dbReference type="PROSITE" id="PS50846">
    <property type="entry name" value="HMA_2"/>
    <property type="match status" value="1"/>
</dbReference>
<dbReference type="EMBL" id="CM004388">
    <property type="protein sequence ID" value="OAY56242.2"/>
    <property type="molecule type" value="Genomic_DNA"/>
</dbReference>
<reference evidence="4" key="1">
    <citation type="journal article" date="2016" name="Nat. Biotechnol.">
        <title>Sequencing wild and cultivated cassava and related species reveals extensive interspecific hybridization and genetic diversity.</title>
        <authorList>
            <person name="Bredeson J.V."/>
            <person name="Lyons J.B."/>
            <person name="Prochnik S.E."/>
            <person name="Wu G.A."/>
            <person name="Ha C.M."/>
            <person name="Edsinger-Gonzales E."/>
            <person name="Grimwood J."/>
            <person name="Schmutz J."/>
            <person name="Rabbi I.Y."/>
            <person name="Egesi C."/>
            <person name="Nauluvula P."/>
            <person name="Lebot V."/>
            <person name="Ndunguru J."/>
            <person name="Mkamilo G."/>
            <person name="Bart R.S."/>
            <person name="Setter T.L."/>
            <person name="Gleadow R.M."/>
            <person name="Kulakow P."/>
            <person name="Ferguson M.E."/>
            <person name="Rounsley S."/>
            <person name="Rokhsar D.S."/>
        </authorList>
    </citation>
    <scope>NUCLEOTIDE SEQUENCE [LARGE SCALE GENOMIC DNA]</scope>
    <source>
        <strain evidence="4">cv. AM560-2</strain>
    </source>
</reference>
<gene>
    <name evidence="3" type="ORF">MANES_02G000100v8</name>
</gene>
<comment type="caution">
    <text evidence="3">The sequence shown here is derived from an EMBL/GenBank/DDBJ whole genome shotgun (WGS) entry which is preliminary data.</text>
</comment>
<proteinExistence type="predicted"/>
<dbReference type="InterPro" id="IPR006121">
    <property type="entry name" value="HMA_dom"/>
</dbReference>
<evidence type="ECO:0000313" key="3">
    <source>
        <dbReference type="EMBL" id="OAY56242.2"/>
    </source>
</evidence>
<dbReference type="STRING" id="3983.A0A2C9W9N3"/>
<organism evidence="3 4">
    <name type="scientific">Manihot esculenta</name>
    <name type="common">Cassava</name>
    <name type="synonym">Jatropha manihot</name>
    <dbReference type="NCBI Taxonomy" id="3983"/>
    <lineage>
        <taxon>Eukaryota</taxon>
        <taxon>Viridiplantae</taxon>
        <taxon>Streptophyta</taxon>
        <taxon>Embryophyta</taxon>
        <taxon>Tracheophyta</taxon>
        <taxon>Spermatophyta</taxon>
        <taxon>Magnoliopsida</taxon>
        <taxon>eudicotyledons</taxon>
        <taxon>Gunneridae</taxon>
        <taxon>Pentapetalae</taxon>
        <taxon>rosids</taxon>
        <taxon>fabids</taxon>
        <taxon>Malpighiales</taxon>
        <taxon>Euphorbiaceae</taxon>
        <taxon>Crotonoideae</taxon>
        <taxon>Manihoteae</taxon>
        <taxon>Manihot</taxon>
    </lineage>
</organism>
<evidence type="ECO:0000259" key="2">
    <source>
        <dbReference type="PROSITE" id="PS50846"/>
    </source>
</evidence>
<dbReference type="AlphaFoldDB" id="A0A2C9W9N3"/>
<evidence type="ECO:0000256" key="1">
    <source>
        <dbReference type="ARBA" id="ARBA00022723"/>
    </source>
</evidence>
<dbReference type="CDD" id="cd00371">
    <property type="entry name" value="HMA"/>
    <property type="match status" value="1"/>
</dbReference>
<dbReference type="OMA" id="GCERVVT"/>
<accession>A0A2C9W9N3</accession>
<dbReference type="PANTHER" id="PTHR22814">
    <property type="entry name" value="COPPER TRANSPORT PROTEIN ATOX1-RELATED"/>
    <property type="match status" value="1"/>
</dbReference>
<dbReference type="GO" id="GO:0046872">
    <property type="term" value="F:metal ion binding"/>
    <property type="evidence" value="ECO:0007669"/>
    <property type="project" value="UniProtKB-KW"/>
</dbReference>
<dbReference type="Gene3D" id="3.30.70.100">
    <property type="match status" value="1"/>
</dbReference>
<dbReference type="PANTHER" id="PTHR22814:SF288">
    <property type="entry name" value="HEAVY METAL-ASSOCIATED ISOPRENYLATED PLANT PROTEIN 30"/>
    <property type="match status" value="1"/>
</dbReference>
<keyword evidence="4" id="KW-1185">Reference proteome</keyword>
<evidence type="ECO:0000313" key="4">
    <source>
        <dbReference type="Proteomes" id="UP000091857"/>
    </source>
</evidence>
<dbReference type="Pfam" id="PF00403">
    <property type="entry name" value="HMA"/>
    <property type="match status" value="1"/>
</dbReference>
<dbReference type="SUPFAM" id="SSF55008">
    <property type="entry name" value="HMA, heavy metal-associated domain"/>
    <property type="match status" value="1"/>
</dbReference>
<protein>
    <recommendedName>
        <fullName evidence="2">HMA domain-containing protein</fullName>
    </recommendedName>
</protein>
<dbReference type="Proteomes" id="UP000091857">
    <property type="component" value="Chromosome 2"/>
</dbReference>
<name>A0A2C9W9N3_MANES</name>
<sequence length="220" mass="25306">MEYNLELRKRCQCLVRGISSGSGLWLFLPSNIALYSRQPITAMATFLKRAFKSITSAIAYCYFNFRDDHTAITNINYNMTKGRPLALQTVNLKVRMCCSGCERVVKNAIHKLRGIDSVEIDLDMEKVTVVGYVDQNKVLKAVRKAGKRAEFWPYPNPPLYFTSANHYFKDTTNEFKESYNYYRHGYNVGERYGNIPVTHRGDDKVSNMFNDDNVNACCLM</sequence>
<keyword evidence="1" id="KW-0479">Metal-binding</keyword>